<dbReference type="GO" id="GO:0005886">
    <property type="term" value="C:plasma membrane"/>
    <property type="evidence" value="ECO:0007669"/>
    <property type="project" value="TreeGrafter"/>
</dbReference>
<dbReference type="InterPro" id="IPR051599">
    <property type="entry name" value="Cell_Envelope_Assoc"/>
</dbReference>
<name>A0A0M0L8A6_9BACL</name>
<dbReference type="STRING" id="263475.AMD00_21850"/>
<feature type="domain" description="DUF218" evidence="2">
    <location>
        <begin position="45"/>
        <end position="184"/>
    </location>
</feature>
<dbReference type="Pfam" id="PF02698">
    <property type="entry name" value="DUF218"/>
    <property type="match status" value="1"/>
</dbReference>
<dbReference type="AlphaFoldDB" id="A0A0M0L8A6"/>
<evidence type="ECO:0000313" key="4">
    <source>
        <dbReference type="Proteomes" id="UP000036867"/>
    </source>
</evidence>
<gene>
    <name evidence="3" type="ORF">AMD00_21850</name>
</gene>
<dbReference type="PANTHER" id="PTHR30336">
    <property type="entry name" value="INNER MEMBRANE PROTEIN, PROBABLE PERMEASE"/>
    <property type="match status" value="1"/>
</dbReference>
<keyword evidence="4" id="KW-1185">Reference proteome</keyword>
<protein>
    <submittedName>
        <fullName evidence="3">Vancomycin resistance protein</fullName>
    </submittedName>
</protein>
<keyword evidence="1" id="KW-1133">Transmembrane helix</keyword>
<sequence length="195" mass="21391">MKGLIRRLLMIGGGIVVVVGLTFWVVTTRWLSDGAEPKADGSNEYALVLGAKVKKGSVPSKSLSYRLDAALQYAQQYPHVKLIVSGGQGPDEDATEGSVMQAYLVEHGLSPERIIIEGKATNTYENIVYSLKLLDADISALTIISSDYHLARAKMLANRLDLKVDVVTAKTPKIIEAKVRFRERFALVKSYILGR</sequence>
<organism evidence="3 4">
    <name type="scientific">Viridibacillus arvi</name>
    <dbReference type="NCBI Taxonomy" id="263475"/>
    <lineage>
        <taxon>Bacteria</taxon>
        <taxon>Bacillati</taxon>
        <taxon>Bacillota</taxon>
        <taxon>Bacilli</taxon>
        <taxon>Bacillales</taxon>
        <taxon>Caryophanaceae</taxon>
        <taxon>Viridibacillus</taxon>
    </lineage>
</organism>
<dbReference type="GO" id="GO:0000270">
    <property type="term" value="P:peptidoglycan metabolic process"/>
    <property type="evidence" value="ECO:0007669"/>
    <property type="project" value="TreeGrafter"/>
</dbReference>
<reference evidence="4" key="1">
    <citation type="submission" date="2015-08" db="EMBL/GenBank/DDBJ databases">
        <title>Fjat-10028 dsm 16317.</title>
        <authorList>
            <person name="Liu B."/>
            <person name="Wang J."/>
            <person name="Zhu Y."/>
            <person name="Liu G."/>
            <person name="Chen Q."/>
            <person name="Chen Z."/>
            <person name="Lan J."/>
            <person name="Che J."/>
            <person name="Ge C."/>
            <person name="Shi H."/>
            <person name="Pan Z."/>
            <person name="Liu X."/>
        </authorList>
    </citation>
    <scope>NUCLEOTIDE SEQUENCE [LARGE SCALE GENOMIC DNA]</scope>
    <source>
        <strain evidence="4">DSM 16317</strain>
    </source>
</reference>
<dbReference type="PANTHER" id="PTHR30336:SF4">
    <property type="entry name" value="ENVELOPE BIOGENESIS FACTOR ELYC"/>
    <property type="match status" value="1"/>
</dbReference>
<feature type="transmembrane region" description="Helical" evidence="1">
    <location>
        <begin position="7"/>
        <end position="26"/>
    </location>
</feature>
<dbReference type="InterPro" id="IPR003848">
    <property type="entry name" value="DUF218"/>
</dbReference>
<dbReference type="GO" id="GO:0043164">
    <property type="term" value="P:Gram-negative-bacterium-type cell wall biogenesis"/>
    <property type="evidence" value="ECO:0007669"/>
    <property type="project" value="TreeGrafter"/>
</dbReference>
<dbReference type="Proteomes" id="UP000036867">
    <property type="component" value="Unassembled WGS sequence"/>
</dbReference>
<accession>A0A0M0L8A6</accession>
<dbReference type="CDD" id="cd06259">
    <property type="entry name" value="YdcF-like"/>
    <property type="match status" value="1"/>
</dbReference>
<evidence type="ECO:0000259" key="2">
    <source>
        <dbReference type="Pfam" id="PF02698"/>
    </source>
</evidence>
<dbReference type="EMBL" id="LILB01000009">
    <property type="protein sequence ID" value="KOO47310.1"/>
    <property type="molecule type" value="Genomic_DNA"/>
</dbReference>
<comment type="caution">
    <text evidence="3">The sequence shown here is derived from an EMBL/GenBank/DDBJ whole genome shotgun (WGS) entry which is preliminary data.</text>
</comment>
<evidence type="ECO:0000256" key="1">
    <source>
        <dbReference type="SAM" id="Phobius"/>
    </source>
</evidence>
<keyword evidence="1" id="KW-0812">Transmembrane</keyword>
<evidence type="ECO:0000313" key="3">
    <source>
        <dbReference type="EMBL" id="KOO47310.1"/>
    </source>
</evidence>
<keyword evidence="1" id="KW-0472">Membrane</keyword>
<proteinExistence type="predicted"/>
<dbReference type="InterPro" id="IPR014729">
    <property type="entry name" value="Rossmann-like_a/b/a_fold"/>
</dbReference>
<dbReference type="Gene3D" id="3.40.50.620">
    <property type="entry name" value="HUPs"/>
    <property type="match status" value="1"/>
</dbReference>